<dbReference type="SUPFAM" id="SSF53756">
    <property type="entry name" value="UDP-Glycosyltransferase/glycogen phosphorylase"/>
    <property type="match status" value="1"/>
</dbReference>
<evidence type="ECO:0000313" key="5">
    <source>
        <dbReference type="Proteomes" id="UP000194420"/>
    </source>
</evidence>
<proteinExistence type="predicted"/>
<dbReference type="GO" id="GO:0016757">
    <property type="term" value="F:glycosyltransferase activity"/>
    <property type="evidence" value="ECO:0007669"/>
    <property type="project" value="InterPro"/>
</dbReference>
<dbReference type="Pfam" id="PF13439">
    <property type="entry name" value="Glyco_transf_4"/>
    <property type="match status" value="1"/>
</dbReference>
<feature type="domain" description="Glycosyl transferase family 1" evidence="2">
    <location>
        <begin position="227"/>
        <end position="371"/>
    </location>
</feature>
<evidence type="ECO:0000256" key="1">
    <source>
        <dbReference type="SAM" id="MobiDB-lite"/>
    </source>
</evidence>
<dbReference type="Proteomes" id="UP000194420">
    <property type="component" value="Unassembled WGS sequence"/>
</dbReference>
<reference evidence="5" key="1">
    <citation type="submission" date="2017-04" db="EMBL/GenBank/DDBJ databases">
        <authorList>
            <person name="Varghese N."/>
            <person name="Submissions S."/>
        </authorList>
    </citation>
    <scope>NUCLEOTIDE SEQUENCE [LARGE SCALE GENOMIC DNA]</scope>
</reference>
<dbReference type="Gene3D" id="3.40.50.2000">
    <property type="entry name" value="Glycogen Phosphorylase B"/>
    <property type="match status" value="2"/>
</dbReference>
<dbReference type="CDD" id="cd03801">
    <property type="entry name" value="GT4_PimA-like"/>
    <property type="match status" value="1"/>
</dbReference>
<dbReference type="PANTHER" id="PTHR45947:SF13">
    <property type="entry name" value="TRANSFERASE"/>
    <property type="match status" value="1"/>
</dbReference>
<organism evidence="4 5">
    <name type="scientific">Altererythrobacter xiamenensis</name>
    <dbReference type="NCBI Taxonomy" id="1316679"/>
    <lineage>
        <taxon>Bacteria</taxon>
        <taxon>Pseudomonadati</taxon>
        <taxon>Pseudomonadota</taxon>
        <taxon>Alphaproteobacteria</taxon>
        <taxon>Sphingomonadales</taxon>
        <taxon>Erythrobacteraceae</taxon>
        <taxon>Altererythrobacter</taxon>
    </lineage>
</organism>
<dbReference type="InterPro" id="IPR050194">
    <property type="entry name" value="Glycosyltransferase_grp1"/>
</dbReference>
<dbReference type="AlphaFoldDB" id="A0A1Y6EF93"/>
<dbReference type="OrthoDB" id="9801573at2"/>
<evidence type="ECO:0000259" key="2">
    <source>
        <dbReference type="Pfam" id="PF00534"/>
    </source>
</evidence>
<accession>A0A1Y6EF93</accession>
<feature type="region of interest" description="Disordered" evidence="1">
    <location>
        <begin position="409"/>
        <end position="429"/>
    </location>
</feature>
<sequence>MNPQRIIILNDRSKATGGATSLALLSARQLASAGYEVIYVTGDDGSESELPEGIELVTLGDRSLLELPFAQQVSKGLYNRAAARLVERVIDRFDTPGTVYHLHGWAQILSPAALGALSRVEDRLVVHAHDFFHACPNGTYFDFRKEAVCNLAPLSAACLATNCDKRSRAQKVFRTARMLVKDQLLSLRHTRALVAVIHPFMAEWLVRAGIDPDRIRVVRNPVKPFRPDRVEAERNAEIVFIGRVEEEKGADLAAEAARAAGRPLSIIGDGSDRARLAAQYPEITWHGWRSHAEIADLIGSARALIMPSRLPEPFGLVALEALQSGVPLVAFDDSFVAREAAELGCAFLARGRHAGSLASAVTELDDDERIEAASRAAFEQSHALSHTHESWRDGLLDLYRELLESEPSVVREPSKSSSTNAGIQQVLSP</sequence>
<dbReference type="InterPro" id="IPR001296">
    <property type="entry name" value="Glyco_trans_1"/>
</dbReference>
<keyword evidence="5" id="KW-1185">Reference proteome</keyword>
<dbReference type="RefSeq" id="WP_159456565.1">
    <property type="nucleotide sequence ID" value="NZ_FXWG01000001.1"/>
</dbReference>
<dbReference type="PANTHER" id="PTHR45947">
    <property type="entry name" value="SULFOQUINOVOSYL TRANSFERASE SQD2"/>
    <property type="match status" value="1"/>
</dbReference>
<name>A0A1Y6EF93_9SPHN</name>
<feature type="domain" description="Glycosyltransferase subfamily 4-like N-terminal" evidence="3">
    <location>
        <begin position="17"/>
        <end position="223"/>
    </location>
</feature>
<feature type="compositionally biased region" description="Polar residues" evidence="1">
    <location>
        <begin position="415"/>
        <end position="429"/>
    </location>
</feature>
<evidence type="ECO:0000259" key="3">
    <source>
        <dbReference type="Pfam" id="PF13439"/>
    </source>
</evidence>
<gene>
    <name evidence="4" type="ORF">SAMN06297468_0505</name>
</gene>
<protein>
    <submittedName>
        <fullName evidence="4">Glycosyltransferase involved in cell wall bisynthesis</fullName>
    </submittedName>
</protein>
<dbReference type="Pfam" id="PF00534">
    <property type="entry name" value="Glycos_transf_1"/>
    <property type="match status" value="1"/>
</dbReference>
<dbReference type="EMBL" id="FXWG01000001">
    <property type="protein sequence ID" value="SMQ61069.1"/>
    <property type="molecule type" value="Genomic_DNA"/>
</dbReference>
<keyword evidence="4" id="KW-0808">Transferase</keyword>
<dbReference type="InterPro" id="IPR028098">
    <property type="entry name" value="Glyco_trans_4-like_N"/>
</dbReference>
<evidence type="ECO:0000313" key="4">
    <source>
        <dbReference type="EMBL" id="SMQ61069.1"/>
    </source>
</evidence>